<dbReference type="EMBL" id="RSCD01000033">
    <property type="protein sequence ID" value="RSH80723.1"/>
    <property type="molecule type" value="Genomic_DNA"/>
</dbReference>
<feature type="region of interest" description="Disordered" evidence="2">
    <location>
        <begin position="950"/>
        <end position="1002"/>
    </location>
</feature>
<sequence length="1103" mass="120649">MSEGRPGLKVLLAASQALLRPPEPLPSSPPVLVARLRSASALLPEAWRLAQQGWHPDTELEQVGDDDLRDAPRRRERREGLLLVVGWRCFTLLREMQLWLEKEFWPVEERPGLNDQDFLLGTNDLRLIRLMLSHAIASLLLPLASDYVKSLPSGPTHDLSSVLRDLLSLLRPPRPPPQASGPSTQRTLPYTIITQTLLSAHLPPIFLATVLLAYTPSTPPPVHAGLRTTLLETVNGLSPTQSLGALGGAMQVVQGGKKGPGKGWKRRWPDYAEGSLSGMMSAQVRRPGGVKAVIENVFGEEGNRGASLSVDEQKLEHVANVLSRIPRNVQPEAYLPQLLSSLFDLITPAALSQDSAPRTYVHAASYTVHKLWTLHPAVVRPWLEQQLHRIWRPDITAAQIATAEQSKDGKIVVLPASEVERQVRGLSQLSIYAPPAPDWLDFLVRPILAPLVALYAALGSALSLRDLRISGAGKKAHSAQPSLEVDALSLIKTWARVVDKDNGVKGLWAVVQSTSDRSGMANEEGGGAALFWEREGEVARLVFGRRDQPAEATSQPKEEVDDAVDAALERLDLEPDPQAFARLLRETGRIDISSELFLLVLQAWRAESVVAKREPLQVLLYMRIVLAMMEELGQTLLAKPEHVLQFIEGVLGDEVVSLQAGETRPLVIEEIGNAAEDRAPQVKESDIEAMSVVETALQLLLASLEGKSPSLNSSNLLLPIRAHLEILKSKSTPTIRRLAEEALTLSSDSMTVAEAPVVAAVAPTVATYRRALSLLADPILPVRAHGLSLLTSLVLSPTHDPALTPSIMDVFLRSLQDEESYIYLNAAKGLAGMVDGLGREVFRALVREYRDGAEKAARGLEGEIDRVLRLGEAMDMAIHRAGKGFSAYAELLVPILSAMFPNDKLPTVLRASSMSLLSTSAEMDHLSLLPWSEHLVTGTIDLIQIESVSSSPFRPPRDETAAPKPKRKVVLVEDEEPEAEPRETESAPRTIDAEPTRVGDSKHPALRRAALVFLGFMFASLIEARTEEKERADAEIRIRLPNEPKATATGHSVDPAVLSRADTVLRYIAQTDVDEMVRLQATEVKGLAERLMSLSLPQTLRLP</sequence>
<dbReference type="InterPro" id="IPR039600">
    <property type="entry name" value="TANGO6/Rtp1"/>
</dbReference>
<dbReference type="Proteomes" id="UP000279259">
    <property type="component" value="Unassembled WGS sequence"/>
</dbReference>
<dbReference type="InterPro" id="IPR016024">
    <property type="entry name" value="ARM-type_fold"/>
</dbReference>
<comment type="similarity">
    <text evidence="1">Belongs to the Tango6 family.</text>
</comment>
<dbReference type="Pfam" id="PF10363">
    <property type="entry name" value="RTP1_C1"/>
    <property type="match status" value="1"/>
</dbReference>
<evidence type="ECO:0000256" key="2">
    <source>
        <dbReference type="SAM" id="MobiDB-lite"/>
    </source>
</evidence>
<proteinExistence type="inferred from homology"/>
<gene>
    <name evidence="4" type="ORF">EHS25_007059</name>
</gene>
<name>A0A427XPH0_9TREE</name>
<evidence type="ECO:0000256" key="1">
    <source>
        <dbReference type="ARBA" id="ARBA00005724"/>
    </source>
</evidence>
<evidence type="ECO:0000313" key="4">
    <source>
        <dbReference type="EMBL" id="RSH80723.1"/>
    </source>
</evidence>
<dbReference type="OrthoDB" id="39591at2759"/>
<dbReference type="PANTHER" id="PTHR20959:SF1">
    <property type="entry name" value="TRANSPORT AND GOLGI ORGANIZATION PROTEIN 6 HOMOLOG"/>
    <property type="match status" value="1"/>
</dbReference>
<dbReference type="PANTHER" id="PTHR20959">
    <property type="entry name" value="TRANSPORT AND GOLGI ORGANIZATION PROTEIN 6 FAMILY MEMBER"/>
    <property type="match status" value="1"/>
</dbReference>
<comment type="caution">
    <text evidence="4">The sequence shown here is derived from an EMBL/GenBank/DDBJ whole genome shotgun (WGS) entry which is preliminary data.</text>
</comment>
<keyword evidence="5" id="KW-1185">Reference proteome</keyword>
<reference evidence="4 5" key="1">
    <citation type="submission" date="2018-11" db="EMBL/GenBank/DDBJ databases">
        <title>Genome sequence of Saitozyma podzolica DSM 27192.</title>
        <authorList>
            <person name="Aliyu H."/>
            <person name="Gorte O."/>
            <person name="Ochsenreither K."/>
        </authorList>
    </citation>
    <scope>NUCLEOTIDE SEQUENCE [LARGE SCALE GENOMIC DNA]</scope>
    <source>
        <strain evidence="4 5">DSM 27192</strain>
    </source>
</reference>
<evidence type="ECO:0000259" key="3">
    <source>
        <dbReference type="Pfam" id="PF10363"/>
    </source>
</evidence>
<dbReference type="GO" id="GO:0009306">
    <property type="term" value="P:protein secretion"/>
    <property type="evidence" value="ECO:0007669"/>
    <property type="project" value="TreeGrafter"/>
</dbReference>
<feature type="compositionally biased region" description="Basic and acidic residues" evidence="2">
    <location>
        <begin position="979"/>
        <end position="1002"/>
    </location>
</feature>
<dbReference type="SUPFAM" id="SSF48371">
    <property type="entry name" value="ARM repeat"/>
    <property type="match status" value="1"/>
</dbReference>
<protein>
    <recommendedName>
        <fullName evidence="3">RNA polymerase II assembly factor Rtp1 C-terminal domain-containing protein</fullName>
    </recommendedName>
</protein>
<feature type="domain" description="RNA polymerase II assembly factor Rtp1 C-terminal" evidence="3">
    <location>
        <begin position="768"/>
        <end position="883"/>
    </location>
</feature>
<dbReference type="AlphaFoldDB" id="A0A427XPH0"/>
<accession>A0A427XPH0</accession>
<dbReference type="InterPro" id="IPR019451">
    <property type="entry name" value="Rtp1_C1"/>
</dbReference>
<dbReference type="InterPro" id="IPR011989">
    <property type="entry name" value="ARM-like"/>
</dbReference>
<evidence type="ECO:0000313" key="5">
    <source>
        <dbReference type="Proteomes" id="UP000279259"/>
    </source>
</evidence>
<dbReference type="Gene3D" id="1.25.10.10">
    <property type="entry name" value="Leucine-rich Repeat Variant"/>
    <property type="match status" value="1"/>
</dbReference>
<organism evidence="4 5">
    <name type="scientific">Saitozyma podzolica</name>
    <dbReference type="NCBI Taxonomy" id="1890683"/>
    <lineage>
        <taxon>Eukaryota</taxon>
        <taxon>Fungi</taxon>
        <taxon>Dikarya</taxon>
        <taxon>Basidiomycota</taxon>
        <taxon>Agaricomycotina</taxon>
        <taxon>Tremellomycetes</taxon>
        <taxon>Tremellales</taxon>
        <taxon>Trimorphomycetaceae</taxon>
        <taxon>Saitozyma</taxon>
    </lineage>
</organism>